<dbReference type="RefSeq" id="WP_147315395.1">
    <property type="nucleotide sequence ID" value="NZ_BONB01000053.1"/>
</dbReference>
<evidence type="ECO:0000313" key="2">
    <source>
        <dbReference type="Proteomes" id="UP000256913"/>
    </source>
</evidence>
<gene>
    <name evidence="1" type="ORF">DFJ67_0491</name>
</gene>
<name>A0A3D9ZFE0_9ACTN</name>
<dbReference type="OrthoDB" id="3394882at2"/>
<keyword evidence="2" id="KW-1185">Reference proteome</keyword>
<reference evidence="1 2" key="1">
    <citation type="submission" date="2018-08" db="EMBL/GenBank/DDBJ databases">
        <title>Sequencing the genomes of 1000 actinobacteria strains.</title>
        <authorList>
            <person name="Klenk H.-P."/>
        </authorList>
    </citation>
    <scope>NUCLEOTIDE SEQUENCE [LARGE SCALE GENOMIC DNA]</scope>
    <source>
        <strain evidence="1 2">DSM 44099</strain>
    </source>
</reference>
<evidence type="ECO:0000313" key="1">
    <source>
        <dbReference type="EMBL" id="REF94553.1"/>
    </source>
</evidence>
<protein>
    <submittedName>
        <fullName evidence="1">Putative membrane protein</fullName>
    </submittedName>
</protein>
<dbReference type="Proteomes" id="UP000256913">
    <property type="component" value="Unassembled WGS sequence"/>
</dbReference>
<comment type="caution">
    <text evidence="1">The sequence shown here is derived from an EMBL/GenBank/DDBJ whole genome shotgun (WGS) entry which is preliminary data.</text>
</comment>
<dbReference type="EMBL" id="QUMQ01000001">
    <property type="protein sequence ID" value="REF94553.1"/>
    <property type="molecule type" value="Genomic_DNA"/>
</dbReference>
<proteinExistence type="predicted"/>
<organism evidence="1 2">
    <name type="scientific">Asanoa ferruginea</name>
    <dbReference type="NCBI Taxonomy" id="53367"/>
    <lineage>
        <taxon>Bacteria</taxon>
        <taxon>Bacillati</taxon>
        <taxon>Actinomycetota</taxon>
        <taxon>Actinomycetes</taxon>
        <taxon>Micromonosporales</taxon>
        <taxon>Micromonosporaceae</taxon>
        <taxon>Asanoa</taxon>
    </lineage>
</organism>
<accession>A0A3D9ZFE0</accession>
<dbReference type="AlphaFoldDB" id="A0A3D9ZFE0"/>
<sequence length="160" mass="16037">MESTALTGAFLVGVATGGRSLTGLATIALTTHPTREDRLLDRAATTRGRVLLTAGATAELVGDKLPNIPSRLSRQGLTGRIATGLLAGAALARRSGANVGLGALCGAAGSIAGSYAGAAWRRWAGTEKVTAFTAAITEDLLTVATAVIASGLAPQRTTKP</sequence>